<dbReference type="EC" id="3.1.-.-" evidence="1"/>
<keyword evidence="1" id="KW-0378">Hydrolase</keyword>
<dbReference type="Gene3D" id="3.40.50.1010">
    <property type="entry name" value="5'-nuclease"/>
    <property type="match status" value="1"/>
</dbReference>
<proteinExistence type="predicted"/>
<accession>A0A160T3I0</accession>
<keyword evidence="2" id="KW-1185">Reference proteome</keyword>
<dbReference type="RefSeq" id="WP_157913285.1">
    <property type="nucleotide sequence ID" value="NZ_LN890655.1"/>
</dbReference>
<dbReference type="SUPFAM" id="SSF88723">
    <property type="entry name" value="PIN domain-like"/>
    <property type="match status" value="1"/>
</dbReference>
<name>A0A160T3I0_9CHLR</name>
<dbReference type="EMBL" id="LN890655">
    <property type="protein sequence ID" value="CUS03548.2"/>
    <property type="molecule type" value="Genomic_DNA"/>
</dbReference>
<evidence type="ECO:0000313" key="1">
    <source>
        <dbReference type="EMBL" id="CUS03548.2"/>
    </source>
</evidence>
<reference evidence="1" key="1">
    <citation type="submission" date="2016-01" db="EMBL/GenBank/DDBJ databases">
        <authorList>
            <person name="Mcilroy J.S."/>
            <person name="Karst M S."/>
            <person name="Albertsen M."/>
        </authorList>
    </citation>
    <scope>NUCLEOTIDE SEQUENCE</scope>
    <source>
        <strain evidence="1">Cfx-K</strain>
    </source>
</reference>
<sequence>MDAARSFQFNVLPSVNIHWVDEQIHEQAVTALVAADRRYLSLVDCSAFETMRLYGIDRAFTFDAHYTDHGFEQLPQ</sequence>
<dbReference type="AlphaFoldDB" id="A0A160T3I0"/>
<dbReference type="Proteomes" id="UP000215027">
    <property type="component" value="Chromosome I"/>
</dbReference>
<dbReference type="GO" id="GO:0016787">
    <property type="term" value="F:hydrolase activity"/>
    <property type="evidence" value="ECO:0007669"/>
    <property type="project" value="UniProtKB-KW"/>
</dbReference>
<organism evidence="1 2">
    <name type="scientific">Candidatus Promineifilum breve</name>
    <dbReference type="NCBI Taxonomy" id="1806508"/>
    <lineage>
        <taxon>Bacteria</taxon>
        <taxon>Bacillati</taxon>
        <taxon>Chloroflexota</taxon>
        <taxon>Ardenticatenia</taxon>
        <taxon>Candidatus Promineifilales</taxon>
        <taxon>Candidatus Promineifilaceae</taxon>
        <taxon>Candidatus Promineifilum</taxon>
    </lineage>
</organism>
<dbReference type="KEGG" id="pbf:CFX0092_A1670"/>
<gene>
    <name evidence="1" type="ORF">CFX0092_A1670</name>
</gene>
<protein>
    <submittedName>
        <fullName evidence="1">Ribonuclease VapC</fullName>
        <ecNumber evidence="1">3.1.-.-</ecNumber>
    </submittedName>
</protein>
<dbReference type="InterPro" id="IPR029060">
    <property type="entry name" value="PIN-like_dom_sf"/>
</dbReference>
<dbReference type="OrthoDB" id="4724868at2"/>
<evidence type="ECO:0000313" key="2">
    <source>
        <dbReference type="Proteomes" id="UP000215027"/>
    </source>
</evidence>